<keyword evidence="3" id="KW-0813">Transport</keyword>
<evidence type="ECO:0000256" key="9">
    <source>
        <dbReference type="ARBA" id="ARBA00022989"/>
    </source>
</evidence>
<feature type="transmembrane region" description="Helical" evidence="13">
    <location>
        <begin position="55"/>
        <end position="74"/>
    </location>
</feature>
<reference evidence="15 16" key="1">
    <citation type="submission" date="2024-01" db="EMBL/GenBank/DDBJ databases">
        <title>New evidence supports the origin of RcGTA from prophage.</title>
        <authorList>
            <person name="Xu Y."/>
            <person name="Liu B."/>
            <person name="Chen F."/>
        </authorList>
    </citation>
    <scope>NUCLEOTIDE SEQUENCE [LARGE SCALE GENOMIC DNA]</scope>
    <source>
        <strain evidence="15 16">CBW1107-2</strain>
    </source>
</reference>
<dbReference type="PANTHER" id="PTHR30529:SF1">
    <property type="entry name" value="CYTOCHROME B561 HOMOLOG 2"/>
    <property type="match status" value="1"/>
</dbReference>
<evidence type="ECO:0000256" key="7">
    <source>
        <dbReference type="ARBA" id="ARBA00022723"/>
    </source>
</evidence>
<feature type="domain" description="Cytochrome b561 bacterial/Ni-hydrogenase" evidence="14">
    <location>
        <begin position="8"/>
        <end position="161"/>
    </location>
</feature>
<evidence type="ECO:0000256" key="3">
    <source>
        <dbReference type="ARBA" id="ARBA00022448"/>
    </source>
</evidence>
<keyword evidence="16" id="KW-1185">Reference proteome</keyword>
<evidence type="ECO:0000256" key="1">
    <source>
        <dbReference type="ARBA" id="ARBA00001970"/>
    </source>
</evidence>
<dbReference type="Proteomes" id="UP001559025">
    <property type="component" value="Unassembled WGS sequence"/>
</dbReference>
<evidence type="ECO:0000259" key="14">
    <source>
        <dbReference type="Pfam" id="PF01292"/>
    </source>
</evidence>
<keyword evidence="9 13" id="KW-1133">Transmembrane helix</keyword>
<accession>A0ABV3WWK1</accession>
<keyword evidence="10" id="KW-0408">Iron</keyword>
<evidence type="ECO:0000256" key="10">
    <source>
        <dbReference type="ARBA" id="ARBA00023004"/>
    </source>
</evidence>
<dbReference type="SUPFAM" id="SSF81342">
    <property type="entry name" value="Transmembrane di-heme cytochromes"/>
    <property type="match status" value="1"/>
</dbReference>
<keyword evidence="7" id="KW-0479">Metal-binding</keyword>
<name>A0ABV3WWK1_9HYPH</name>
<feature type="transmembrane region" description="Helical" evidence="13">
    <location>
        <begin position="100"/>
        <end position="120"/>
    </location>
</feature>
<protein>
    <submittedName>
        <fullName evidence="15">Cytochrome b/b6 domain-containing protein</fullName>
    </submittedName>
</protein>
<gene>
    <name evidence="15" type="ORF">V1479_16765</name>
</gene>
<comment type="similarity">
    <text evidence="12">Belongs to the cytochrome b561 family.</text>
</comment>
<comment type="caution">
    <text evidence="15">The sequence shown here is derived from an EMBL/GenBank/DDBJ whole genome shotgun (WGS) entry which is preliminary data.</text>
</comment>
<sequence>MQRHQRGYSGLQISLHWILAALVLFQLIFGESMTAVVDAAEDGLQASRADLALGSAHYWIGIAILVLVGLRIILRLTSGVPRPADSGPAWMSAAARASHILFYILLAATPILGLLAYYVGDPFGEIHSLAKPVFTLLIVLHAAAALLHHFWLKDDTLKRIFIPGV</sequence>
<evidence type="ECO:0000256" key="11">
    <source>
        <dbReference type="ARBA" id="ARBA00023136"/>
    </source>
</evidence>
<evidence type="ECO:0000313" key="16">
    <source>
        <dbReference type="Proteomes" id="UP001559025"/>
    </source>
</evidence>
<dbReference type="InterPro" id="IPR052168">
    <property type="entry name" value="Cytochrome_b561_oxidase"/>
</dbReference>
<evidence type="ECO:0000256" key="2">
    <source>
        <dbReference type="ARBA" id="ARBA00004651"/>
    </source>
</evidence>
<evidence type="ECO:0000256" key="13">
    <source>
        <dbReference type="SAM" id="Phobius"/>
    </source>
</evidence>
<keyword evidence="4" id="KW-1003">Cell membrane</keyword>
<evidence type="ECO:0000256" key="8">
    <source>
        <dbReference type="ARBA" id="ARBA00022982"/>
    </source>
</evidence>
<evidence type="ECO:0000256" key="4">
    <source>
        <dbReference type="ARBA" id="ARBA00022475"/>
    </source>
</evidence>
<dbReference type="Pfam" id="PF01292">
    <property type="entry name" value="Ni_hydr_CYTB"/>
    <property type="match status" value="1"/>
</dbReference>
<dbReference type="EMBL" id="JAZHFV010000005">
    <property type="protein sequence ID" value="MEX4008964.1"/>
    <property type="molecule type" value="Genomic_DNA"/>
</dbReference>
<keyword evidence="11 13" id="KW-0472">Membrane</keyword>
<evidence type="ECO:0000256" key="6">
    <source>
        <dbReference type="ARBA" id="ARBA00022692"/>
    </source>
</evidence>
<proteinExistence type="inferred from homology"/>
<evidence type="ECO:0000313" key="15">
    <source>
        <dbReference type="EMBL" id="MEX4008964.1"/>
    </source>
</evidence>
<comment type="subcellular location">
    <subcellularLocation>
        <location evidence="2">Cell membrane</location>
        <topology evidence="2">Multi-pass membrane protein</topology>
    </subcellularLocation>
</comment>
<keyword evidence="5" id="KW-0349">Heme</keyword>
<comment type="cofactor">
    <cofactor evidence="1">
        <name>heme b</name>
        <dbReference type="ChEBI" id="CHEBI:60344"/>
    </cofactor>
</comment>
<feature type="transmembrane region" description="Helical" evidence="13">
    <location>
        <begin position="132"/>
        <end position="152"/>
    </location>
</feature>
<keyword evidence="8" id="KW-0249">Electron transport</keyword>
<dbReference type="InterPro" id="IPR011577">
    <property type="entry name" value="Cyt_b561_bac/Ni-Hgenase"/>
</dbReference>
<dbReference type="RefSeq" id="WP_368803935.1">
    <property type="nucleotide sequence ID" value="NZ_JAZHFV010000005.1"/>
</dbReference>
<dbReference type="PANTHER" id="PTHR30529">
    <property type="entry name" value="CYTOCHROME B561"/>
    <property type="match status" value="1"/>
</dbReference>
<keyword evidence="6 13" id="KW-0812">Transmembrane</keyword>
<dbReference type="InterPro" id="IPR016174">
    <property type="entry name" value="Di-haem_cyt_TM"/>
</dbReference>
<organism evidence="15 16">
    <name type="scientific">Neoaquamicrobium sediminum</name>
    <dbReference type="NCBI Taxonomy" id="1849104"/>
    <lineage>
        <taxon>Bacteria</taxon>
        <taxon>Pseudomonadati</taxon>
        <taxon>Pseudomonadota</taxon>
        <taxon>Alphaproteobacteria</taxon>
        <taxon>Hyphomicrobiales</taxon>
        <taxon>Phyllobacteriaceae</taxon>
        <taxon>Neoaquamicrobium</taxon>
    </lineage>
</organism>
<evidence type="ECO:0000256" key="12">
    <source>
        <dbReference type="ARBA" id="ARBA00037975"/>
    </source>
</evidence>
<evidence type="ECO:0000256" key="5">
    <source>
        <dbReference type="ARBA" id="ARBA00022617"/>
    </source>
</evidence>